<evidence type="ECO:0000313" key="1">
    <source>
        <dbReference type="EMBL" id="KAG6380944.1"/>
    </source>
</evidence>
<dbReference type="OrthoDB" id="413993at2759"/>
<evidence type="ECO:0000313" key="2">
    <source>
        <dbReference type="Proteomes" id="UP000683000"/>
    </source>
</evidence>
<organism evidence="1 2">
    <name type="scientific">Boletus reticuloceps</name>
    <dbReference type="NCBI Taxonomy" id="495285"/>
    <lineage>
        <taxon>Eukaryota</taxon>
        <taxon>Fungi</taxon>
        <taxon>Dikarya</taxon>
        <taxon>Basidiomycota</taxon>
        <taxon>Agaricomycotina</taxon>
        <taxon>Agaricomycetes</taxon>
        <taxon>Agaricomycetidae</taxon>
        <taxon>Boletales</taxon>
        <taxon>Boletineae</taxon>
        <taxon>Boletaceae</taxon>
        <taxon>Boletoideae</taxon>
        <taxon>Boletus</taxon>
    </lineage>
</organism>
<dbReference type="InterPro" id="IPR001130">
    <property type="entry name" value="TatD-like"/>
</dbReference>
<dbReference type="AlphaFoldDB" id="A0A8I2YX49"/>
<dbReference type="Proteomes" id="UP000683000">
    <property type="component" value="Unassembled WGS sequence"/>
</dbReference>
<reference evidence="1" key="1">
    <citation type="submission" date="2021-03" db="EMBL/GenBank/DDBJ databases">
        <title>Evolutionary innovations through gain and loss of genes in the ectomycorrhizal Boletales.</title>
        <authorList>
            <person name="Wu G."/>
            <person name="Miyauchi S."/>
            <person name="Morin E."/>
            <person name="Yang Z.-L."/>
            <person name="Xu J."/>
            <person name="Martin F.M."/>
        </authorList>
    </citation>
    <scope>NUCLEOTIDE SEQUENCE</scope>
    <source>
        <strain evidence="1">BR01</strain>
    </source>
</reference>
<dbReference type="GO" id="GO:0016788">
    <property type="term" value="F:hydrolase activity, acting on ester bonds"/>
    <property type="evidence" value="ECO:0007669"/>
    <property type="project" value="InterPro"/>
</dbReference>
<accession>A0A8I2YX49</accession>
<dbReference type="PANTHER" id="PTHR47345:SF1">
    <property type="entry name" value="CUT9-INTERACTING PROTEIN SCN1"/>
    <property type="match status" value="1"/>
</dbReference>
<dbReference type="SUPFAM" id="SSF51556">
    <property type="entry name" value="Metallo-dependent hydrolases"/>
    <property type="match status" value="1"/>
</dbReference>
<comment type="caution">
    <text evidence="1">The sequence shown here is derived from an EMBL/GenBank/DDBJ whole genome shotgun (WGS) entry which is preliminary data.</text>
</comment>
<dbReference type="InterPro" id="IPR032466">
    <property type="entry name" value="Metal_Hydrolase"/>
</dbReference>
<dbReference type="EMBL" id="JAGFBS010000002">
    <property type="protein sequence ID" value="KAG6380944.1"/>
    <property type="molecule type" value="Genomic_DNA"/>
</dbReference>
<dbReference type="Pfam" id="PF01026">
    <property type="entry name" value="TatD_DNase"/>
    <property type="match status" value="1"/>
</dbReference>
<dbReference type="InterPro" id="IPR053044">
    <property type="entry name" value="Metallo-hydrolase/TatD-type"/>
</dbReference>
<proteinExistence type="predicted"/>
<protein>
    <submittedName>
        <fullName evidence="1">Uncharacterized protein</fullName>
    </submittedName>
</protein>
<keyword evidence="2" id="KW-1185">Reference proteome</keyword>
<gene>
    <name evidence="1" type="ORF">JVT61DRAFT_5337</name>
</gene>
<dbReference type="Gene3D" id="3.20.20.140">
    <property type="entry name" value="Metal-dependent hydrolases"/>
    <property type="match status" value="1"/>
</dbReference>
<dbReference type="PANTHER" id="PTHR47345">
    <property type="entry name" value="CUT9-INTERACTING PROTEIN SCN1"/>
    <property type="match status" value="1"/>
</dbReference>
<name>A0A8I2YX49_9AGAM</name>
<sequence length="239" mass="27678">MFERLLPHLPDPILLADVLAELRRNLSSFPQAMLGEVGLDRAARVPIDYAATPRELTHFIVPLEHQLAILEPQIDLAVEFYRNISIHSVKSQQATMTLLDRMHQKHGSKWQRISIDLHSCGLSVETWKAIEKRHLNVYMSLSTVINGRSPNHRTLIEACSPSRILVESDYHPVERCTERTWEMVLTVAEIKGWAVETTWTEDLRAEDWDAVRRLERNWQEFRKGNHEANPLRPVARKTP</sequence>